<organism evidence="2 3">
    <name type="scientific">Cymbomonas tetramitiformis</name>
    <dbReference type="NCBI Taxonomy" id="36881"/>
    <lineage>
        <taxon>Eukaryota</taxon>
        <taxon>Viridiplantae</taxon>
        <taxon>Chlorophyta</taxon>
        <taxon>Pyramimonadophyceae</taxon>
        <taxon>Pyramimonadales</taxon>
        <taxon>Pyramimonadaceae</taxon>
        <taxon>Cymbomonas</taxon>
    </lineage>
</organism>
<evidence type="ECO:0000256" key="1">
    <source>
        <dbReference type="SAM" id="MobiDB-lite"/>
    </source>
</evidence>
<feature type="non-terminal residue" evidence="2">
    <location>
        <position position="1"/>
    </location>
</feature>
<keyword evidence="3" id="KW-1185">Reference proteome</keyword>
<feature type="region of interest" description="Disordered" evidence="1">
    <location>
        <begin position="30"/>
        <end position="149"/>
    </location>
</feature>
<evidence type="ECO:0000313" key="2">
    <source>
        <dbReference type="EMBL" id="KAK3286659.1"/>
    </source>
</evidence>
<feature type="compositionally biased region" description="Polar residues" evidence="1">
    <location>
        <begin position="50"/>
        <end position="59"/>
    </location>
</feature>
<comment type="caution">
    <text evidence="2">The sequence shown here is derived from an EMBL/GenBank/DDBJ whole genome shotgun (WGS) entry which is preliminary data.</text>
</comment>
<protein>
    <submittedName>
        <fullName evidence="2">Uncharacterized protein</fullName>
    </submittedName>
</protein>
<dbReference type="Proteomes" id="UP001190700">
    <property type="component" value="Unassembled WGS sequence"/>
</dbReference>
<proteinExistence type="predicted"/>
<accession>A0AAE0GYG0</accession>
<dbReference type="AlphaFoldDB" id="A0AAE0GYG0"/>
<dbReference type="EMBL" id="LGRX02001212">
    <property type="protein sequence ID" value="KAK3286659.1"/>
    <property type="molecule type" value="Genomic_DNA"/>
</dbReference>
<feature type="compositionally biased region" description="Polar residues" evidence="1">
    <location>
        <begin position="92"/>
        <end position="149"/>
    </location>
</feature>
<name>A0AAE0GYG0_9CHLO</name>
<gene>
    <name evidence="2" type="ORF">CYMTET_5792</name>
</gene>
<reference evidence="2 3" key="1">
    <citation type="journal article" date="2015" name="Genome Biol. Evol.">
        <title>Comparative Genomics of a Bacterivorous Green Alga Reveals Evolutionary Causalities and Consequences of Phago-Mixotrophic Mode of Nutrition.</title>
        <authorList>
            <person name="Burns J.A."/>
            <person name="Paasch A."/>
            <person name="Narechania A."/>
            <person name="Kim E."/>
        </authorList>
    </citation>
    <scope>NUCLEOTIDE SEQUENCE [LARGE SCALE GENOMIC DNA]</scope>
    <source>
        <strain evidence="2 3">PLY_AMNH</strain>
    </source>
</reference>
<sequence>SSMSVFNPKNLYQAFSHFAKSSREKYGRIYNQQRRSKPGILGAPAGAPAQESSNVSAASPTAVIVNQPPRRSFDIPVSPGGKQGMPVLDASSAPNSRALTPQNSYARPFTAHSTPRGMSSPTTHKASLPPQTAHSRPRTPQTKTHASHLSTVTNKVMLVPHQQPTRAMSPGNRPGASPVLGQSITRRRHNLGNNVPNLGTAHLLQGPGAGLLPYSDSGNMELPTSCSMVEL</sequence>
<evidence type="ECO:0000313" key="3">
    <source>
        <dbReference type="Proteomes" id="UP001190700"/>
    </source>
</evidence>